<proteinExistence type="predicted"/>
<organism evidence="2 3">
    <name type="scientific">Kingdonia uniflora</name>
    <dbReference type="NCBI Taxonomy" id="39325"/>
    <lineage>
        <taxon>Eukaryota</taxon>
        <taxon>Viridiplantae</taxon>
        <taxon>Streptophyta</taxon>
        <taxon>Embryophyta</taxon>
        <taxon>Tracheophyta</taxon>
        <taxon>Spermatophyta</taxon>
        <taxon>Magnoliopsida</taxon>
        <taxon>Ranunculales</taxon>
        <taxon>Circaeasteraceae</taxon>
        <taxon>Kingdonia</taxon>
    </lineage>
</organism>
<dbReference type="Proteomes" id="UP000541444">
    <property type="component" value="Unassembled WGS sequence"/>
</dbReference>
<keyword evidence="3" id="KW-1185">Reference proteome</keyword>
<accession>A0A7J7M172</accession>
<feature type="chain" id="PRO_5029814556" evidence="1">
    <location>
        <begin position="21"/>
        <end position="95"/>
    </location>
</feature>
<sequence>MRKIFPIMLTVLLPDLRFLGIPHLNSSSRASDSLTNRFLMESIMIPLPVPGYSPTFCRISPQRHERNRELLQNLRCPSLTHFKWHKDAYMQGYAA</sequence>
<name>A0A7J7M172_9MAGN</name>
<evidence type="ECO:0000313" key="3">
    <source>
        <dbReference type="Proteomes" id="UP000541444"/>
    </source>
</evidence>
<dbReference type="OrthoDB" id="1735266at2759"/>
<feature type="signal peptide" evidence="1">
    <location>
        <begin position="1"/>
        <end position="20"/>
    </location>
</feature>
<protein>
    <submittedName>
        <fullName evidence="2">Uncharacterized protein</fullName>
    </submittedName>
</protein>
<gene>
    <name evidence="2" type="ORF">GIB67_042584</name>
</gene>
<comment type="caution">
    <text evidence="2">The sequence shown here is derived from an EMBL/GenBank/DDBJ whole genome shotgun (WGS) entry which is preliminary data.</text>
</comment>
<evidence type="ECO:0000256" key="1">
    <source>
        <dbReference type="SAM" id="SignalP"/>
    </source>
</evidence>
<dbReference type="AlphaFoldDB" id="A0A7J7M172"/>
<reference evidence="2 3" key="1">
    <citation type="journal article" date="2020" name="IScience">
        <title>Genome Sequencing of the Endangered Kingdonia uniflora (Circaeasteraceae, Ranunculales) Reveals Potential Mechanisms of Evolutionary Specialization.</title>
        <authorList>
            <person name="Sun Y."/>
            <person name="Deng T."/>
            <person name="Zhang A."/>
            <person name="Moore M.J."/>
            <person name="Landis J.B."/>
            <person name="Lin N."/>
            <person name="Zhang H."/>
            <person name="Zhang X."/>
            <person name="Huang J."/>
            <person name="Zhang X."/>
            <person name="Sun H."/>
            <person name="Wang H."/>
        </authorList>
    </citation>
    <scope>NUCLEOTIDE SEQUENCE [LARGE SCALE GENOMIC DNA]</scope>
    <source>
        <strain evidence="2">TB1705</strain>
        <tissue evidence="2">Leaf</tissue>
    </source>
</reference>
<dbReference type="EMBL" id="JACGCM010001844">
    <property type="protein sequence ID" value="KAF6148625.1"/>
    <property type="molecule type" value="Genomic_DNA"/>
</dbReference>
<evidence type="ECO:0000313" key="2">
    <source>
        <dbReference type="EMBL" id="KAF6148625.1"/>
    </source>
</evidence>
<keyword evidence="1" id="KW-0732">Signal</keyword>